<protein>
    <submittedName>
        <fullName evidence="1">Uncharacterized protein</fullName>
    </submittedName>
</protein>
<evidence type="ECO:0000313" key="2">
    <source>
        <dbReference type="Proteomes" id="UP001499852"/>
    </source>
</evidence>
<organism evidence="1 2">
    <name type="scientific">Prosthecobacter algae</name>
    <dbReference type="NCBI Taxonomy" id="1144682"/>
    <lineage>
        <taxon>Bacteria</taxon>
        <taxon>Pseudomonadati</taxon>
        <taxon>Verrucomicrobiota</taxon>
        <taxon>Verrucomicrobiia</taxon>
        <taxon>Verrucomicrobiales</taxon>
        <taxon>Verrucomicrobiaceae</taxon>
        <taxon>Prosthecobacter</taxon>
    </lineage>
</organism>
<keyword evidence="2" id="KW-1185">Reference proteome</keyword>
<reference evidence="2" key="1">
    <citation type="journal article" date="2019" name="Int. J. Syst. Evol. Microbiol.">
        <title>The Global Catalogue of Microorganisms (GCM) 10K type strain sequencing project: providing services to taxonomists for standard genome sequencing and annotation.</title>
        <authorList>
            <consortium name="The Broad Institute Genomics Platform"/>
            <consortium name="The Broad Institute Genome Sequencing Center for Infectious Disease"/>
            <person name="Wu L."/>
            <person name="Ma J."/>
        </authorList>
    </citation>
    <scope>NUCLEOTIDE SEQUENCE [LARGE SCALE GENOMIC DNA]</scope>
    <source>
        <strain evidence="2">JCM 18053</strain>
    </source>
</reference>
<comment type="caution">
    <text evidence="1">The sequence shown here is derived from an EMBL/GenBank/DDBJ whole genome shotgun (WGS) entry which is preliminary data.</text>
</comment>
<accession>A0ABP9P622</accession>
<dbReference type="EMBL" id="BAABIA010000003">
    <property type="protein sequence ID" value="GAA5137831.1"/>
    <property type="molecule type" value="Genomic_DNA"/>
</dbReference>
<name>A0ABP9P622_9BACT</name>
<proteinExistence type="predicted"/>
<sequence>MKKSGLCANEVYEQSFTEQQRNRLLTSNKHPETNMKKAFATLAIVSLALGSAYAGCGKVVTNEGKLKSFDAATKAVVVEGKDGKEAKLTLTPSAKGASDAEKLVGKDVKVDSEHGKITSIAKA</sequence>
<evidence type="ECO:0000313" key="1">
    <source>
        <dbReference type="EMBL" id="GAA5137831.1"/>
    </source>
</evidence>
<gene>
    <name evidence="1" type="ORF">GCM10023213_15400</name>
</gene>
<dbReference type="Proteomes" id="UP001499852">
    <property type="component" value="Unassembled WGS sequence"/>
</dbReference>